<proteinExistence type="predicted"/>
<sequence>MLAAASAAAIYLLNTPQKTGKEKKIGLVSKSQNETKTKVFPKKKKNQKKETDTEIINQMMKELKKKREEILRKFDESKNRSVPKEMIETMSYINSRDPKKHPPSIRLLCSQLIQDYIVMYTNVERCEPDSQIIDFGKNWLDFQSIDTQILIEQISQKYSLAQRRSFF</sequence>
<evidence type="ECO:0000313" key="2">
    <source>
        <dbReference type="EMBL" id="ETO21074.1"/>
    </source>
</evidence>
<feature type="coiled-coil region" evidence="1">
    <location>
        <begin position="53"/>
        <end position="80"/>
    </location>
</feature>
<dbReference type="EMBL" id="ASPP01011962">
    <property type="protein sequence ID" value="ETO21074.1"/>
    <property type="molecule type" value="Genomic_DNA"/>
</dbReference>
<protein>
    <submittedName>
        <fullName evidence="2">Uncharacterized protein</fullName>
    </submittedName>
</protein>
<organism evidence="2 3">
    <name type="scientific">Reticulomyxa filosa</name>
    <dbReference type="NCBI Taxonomy" id="46433"/>
    <lineage>
        <taxon>Eukaryota</taxon>
        <taxon>Sar</taxon>
        <taxon>Rhizaria</taxon>
        <taxon>Retaria</taxon>
        <taxon>Foraminifera</taxon>
        <taxon>Monothalamids</taxon>
        <taxon>Reticulomyxidae</taxon>
        <taxon>Reticulomyxa</taxon>
    </lineage>
</organism>
<gene>
    <name evidence="2" type="ORF">RFI_16127</name>
</gene>
<accession>X6N5P9</accession>
<evidence type="ECO:0000313" key="3">
    <source>
        <dbReference type="Proteomes" id="UP000023152"/>
    </source>
</evidence>
<reference evidence="2 3" key="1">
    <citation type="journal article" date="2013" name="Curr. Biol.">
        <title>The Genome of the Foraminiferan Reticulomyxa filosa.</title>
        <authorList>
            <person name="Glockner G."/>
            <person name="Hulsmann N."/>
            <person name="Schleicher M."/>
            <person name="Noegel A.A."/>
            <person name="Eichinger L."/>
            <person name="Gallinger C."/>
            <person name="Pawlowski J."/>
            <person name="Sierra R."/>
            <person name="Euteneuer U."/>
            <person name="Pillet L."/>
            <person name="Moustafa A."/>
            <person name="Platzer M."/>
            <person name="Groth M."/>
            <person name="Szafranski K."/>
            <person name="Schliwa M."/>
        </authorList>
    </citation>
    <scope>NUCLEOTIDE SEQUENCE [LARGE SCALE GENOMIC DNA]</scope>
</reference>
<keyword evidence="1" id="KW-0175">Coiled coil</keyword>
<name>X6N5P9_RETFI</name>
<evidence type="ECO:0000256" key="1">
    <source>
        <dbReference type="SAM" id="Coils"/>
    </source>
</evidence>
<dbReference type="AlphaFoldDB" id="X6N5P9"/>
<comment type="caution">
    <text evidence="2">The sequence shown here is derived from an EMBL/GenBank/DDBJ whole genome shotgun (WGS) entry which is preliminary data.</text>
</comment>
<keyword evidence="3" id="KW-1185">Reference proteome</keyword>
<dbReference type="Proteomes" id="UP000023152">
    <property type="component" value="Unassembled WGS sequence"/>
</dbReference>